<feature type="compositionally biased region" description="Basic and acidic residues" evidence="1">
    <location>
        <begin position="42"/>
        <end position="56"/>
    </location>
</feature>
<keyword evidence="4" id="KW-1185">Reference proteome</keyword>
<dbReference type="AlphaFoldDB" id="G5GHI1"/>
<feature type="domain" description="Translation initiation factor IF-2 N-terminal" evidence="2">
    <location>
        <begin position="1"/>
        <end position="48"/>
    </location>
</feature>
<dbReference type="InterPro" id="IPR006847">
    <property type="entry name" value="IF2_N"/>
</dbReference>
<dbReference type="Gene3D" id="1.10.10.2480">
    <property type="match status" value="1"/>
</dbReference>
<accession>G5GHI1</accession>
<dbReference type="Proteomes" id="UP000003011">
    <property type="component" value="Unassembled WGS sequence"/>
</dbReference>
<name>G5GHI1_9FIRM</name>
<evidence type="ECO:0000259" key="2">
    <source>
        <dbReference type="Pfam" id="PF04760"/>
    </source>
</evidence>
<protein>
    <recommendedName>
        <fullName evidence="2">Translation initiation factor IF-2 N-terminal domain-containing protein</fullName>
    </recommendedName>
</protein>
<dbReference type="RefSeq" id="WP_005540387.1">
    <property type="nucleotide sequence ID" value="NZ_JH378831.1"/>
</dbReference>
<evidence type="ECO:0000313" key="3">
    <source>
        <dbReference type="EMBL" id="EHI55806.1"/>
    </source>
</evidence>
<dbReference type="EMBL" id="ACZL01000016">
    <property type="protein sequence ID" value="EHI55806.1"/>
    <property type="molecule type" value="Genomic_DNA"/>
</dbReference>
<feature type="region of interest" description="Disordered" evidence="1">
    <location>
        <begin position="27"/>
        <end position="56"/>
    </location>
</feature>
<evidence type="ECO:0000256" key="1">
    <source>
        <dbReference type="SAM" id="MobiDB-lite"/>
    </source>
</evidence>
<dbReference type="Pfam" id="PF04760">
    <property type="entry name" value="IF2_N"/>
    <property type="match status" value="1"/>
</dbReference>
<feature type="region of interest" description="Disordered" evidence="1">
    <location>
        <begin position="79"/>
        <end position="115"/>
    </location>
</feature>
<proteinExistence type="predicted"/>
<organism evidence="3 4">
    <name type="scientific">Johnsonella ignava ATCC 51276</name>
    <dbReference type="NCBI Taxonomy" id="679200"/>
    <lineage>
        <taxon>Bacteria</taxon>
        <taxon>Bacillati</taxon>
        <taxon>Bacillota</taxon>
        <taxon>Clostridia</taxon>
        <taxon>Lachnospirales</taxon>
        <taxon>Lachnospiraceae</taxon>
        <taxon>Johnsonella</taxon>
    </lineage>
</organism>
<feature type="compositionally biased region" description="Polar residues" evidence="1">
    <location>
        <begin position="101"/>
        <end position="113"/>
    </location>
</feature>
<gene>
    <name evidence="3" type="ORF">HMPREF9333_01021</name>
</gene>
<reference evidence="3 4" key="1">
    <citation type="submission" date="2011-08" db="EMBL/GenBank/DDBJ databases">
        <title>The Genome Sequence of Johnsonella ignava ATCC 51276.</title>
        <authorList>
            <consortium name="The Broad Institute Genome Sequencing Platform"/>
            <person name="Earl A."/>
            <person name="Ward D."/>
            <person name="Feldgarden M."/>
            <person name="Gevers D."/>
            <person name="Izard J."/>
            <person name="Blanton J.M."/>
            <person name="Baranova O.V."/>
            <person name="Dewhirst F.E."/>
            <person name="Young S.K."/>
            <person name="Zeng Q."/>
            <person name="Gargeya S."/>
            <person name="Fitzgerald M."/>
            <person name="Haas B."/>
            <person name="Abouelleil A."/>
            <person name="Alvarado L."/>
            <person name="Arachchi H.M."/>
            <person name="Berlin A."/>
            <person name="Brown A."/>
            <person name="Chapman S.B."/>
            <person name="Chen Z."/>
            <person name="Dunbar C."/>
            <person name="Freedman E."/>
            <person name="Gearin G."/>
            <person name="Gellesch M."/>
            <person name="Goldberg J."/>
            <person name="Griggs A."/>
            <person name="Gujja S."/>
            <person name="Heiman D."/>
            <person name="Howarth C."/>
            <person name="Larson L."/>
            <person name="Lui A."/>
            <person name="MacDonald P.J.P."/>
            <person name="Montmayeur A."/>
            <person name="Murphy C."/>
            <person name="Neiman D."/>
            <person name="Pearson M."/>
            <person name="Priest M."/>
            <person name="Roberts A."/>
            <person name="Saif S."/>
            <person name="Shea T."/>
            <person name="Shenoy N."/>
            <person name="Sisk P."/>
            <person name="Stolte C."/>
            <person name="Sykes S."/>
            <person name="Wortman J."/>
            <person name="Nusbaum C."/>
            <person name="Birren B."/>
        </authorList>
    </citation>
    <scope>NUCLEOTIDE SEQUENCE [LARGE SCALE GENOMIC DNA]</scope>
    <source>
        <strain evidence="3 4">ATCC 51276</strain>
    </source>
</reference>
<evidence type="ECO:0000313" key="4">
    <source>
        <dbReference type="Proteomes" id="UP000003011"/>
    </source>
</evidence>
<sequence>MRIRELAKELDIQSKVILEILEKKGVTGKTPASNISGDEEEAIRNRYKTSESDKQKDIETALKTKDETVLKNKNNETSKTGIKEVSSEIKDEHSDIKKTAESTSENVQNQENISKGDISIKTDKVNAGYKTDNVLAGQKNKIMAVFRPQNAEKSIGQYQKETDKKDENRRKNKKIKMIIILKRDCRKKIRAVKNLCRHMDRYMYLMITERKLKGLKIMSLKRRLLNRKSTGGKRKIR</sequence>
<dbReference type="HOGENOM" id="CLU_1169435_0_0_9"/>
<dbReference type="STRING" id="679200.HMPREF9333_01021"/>
<comment type="caution">
    <text evidence="3">The sequence shown here is derived from an EMBL/GenBank/DDBJ whole genome shotgun (WGS) entry which is preliminary data.</text>
</comment>
<feature type="compositionally biased region" description="Basic and acidic residues" evidence="1">
    <location>
        <begin position="79"/>
        <end position="100"/>
    </location>
</feature>